<feature type="transmembrane region" description="Helical" evidence="2">
    <location>
        <begin position="424"/>
        <end position="441"/>
    </location>
</feature>
<feature type="transmembrane region" description="Helical" evidence="2">
    <location>
        <begin position="286"/>
        <end position="306"/>
    </location>
</feature>
<dbReference type="InterPro" id="IPR002656">
    <property type="entry name" value="Acyl_transf_3_dom"/>
</dbReference>
<name>A0A6T1LEG7_9DINO</name>
<feature type="transmembrane region" description="Helical" evidence="2">
    <location>
        <begin position="154"/>
        <end position="178"/>
    </location>
</feature>
<keyword evidence="2" id="KW-0472">Membrane</keyword>
<dbReference type="Pfam" id="PF01757">
    <property type="entry name" value="Acyl_transf_3"/>
    <property type="match status" value="1"/>
</dbReference>
<dbReference type="GO" id="GO:0016747">
    <property type="term" value="F:acyltransferase activity, transferring groups other than amino-acyl groups"/>
    <property type="evidence" value="ECO:0007669"/>
    <property type="project" value="InterPro"/>
</dbReference>
<reference evidence="5" key="1">
    <citation type="submission" date="2021-01" db="EMBL/GenBank/DDBJ databases">
        <authorList>
            <person name="Corre E."/>
            <person name="Pelletier E."/>
            <person name="Niang G."/>
            <person name="Scheremetjew M."/>
            <person name="Finn R."/>
            <person name="Kale V."/>
            <person name="Holt S."/>
            <person name="Cochrane G."/>
            <person name="Meng A."/>
            <person name="Brown T."/>
            <person name="Cohen L."/>
        </authorList>
    </citation>
    <scope>NUCLEOTIDE SEQUENCE</scope>
    <source>
        <strain evidence="5">CCMP3105</strain>
    </source>
</reference>
<gene>
    <name evidence="4" type="ORF">AMON00008_LOCUS54092</name>
    <name evidence="5" type="ORF">AMON00008_LOCUS54094</name>
</gene>
<feature type="transmembrane region" description="Helical" evidence="2">
    <location>
        <begin position="361"/>
        <end position="382"/>
    </location>
</feature>
<proteinExistence type="predicted"/>
<evidence type="ECO:0000313" key="5">
    <source>
        <dbReference type="EMBL" id="CAE4652500.1"/>
    </source>
</evidence>
<dbReference type="AlphaFoldDB" id="A0A6T1LEG7"/>
<feature type="transmembrane region" description="Helical" evidence="2">
    <location>
        <begin position="394"/>
        <end position="412"/>
    </location>
</feature>
<feature type="transmembrane region" description="Helical" evidence="2">
    <location>
        <begin position="184"/>
        <end position="204"/>
    </location>
</feature>
<evidence type="ECO:0000313" key="4">
    <source>
        <dbReference type="EMBL" id="CAE4652497.1"/>
    </source>
</evidence>
<evidence type="ECO:0000259" key="3">
    <source>
        <dbReference type="Pfam" id="PF01757"/>
    </source>
</evidence>
<sequence length="546" mass="57902">MQCPAAAAMGRRRRPLAGRAARRAAGLWPGAVALGAGLAAAATARPGGRTAFLQPGTAAGPRARPRTGALAGVHPGAGLASGSTTAGLVEPGRPPIYGMGLAAAASAALAAGTRRHRSGHSTGAVSTSAEGGKADAAEPPPKPKKVRITAFDSIRFFLITYIVCGHFVSFAAPSAFAFRAVTQINVVVGAFFALSGYVAAYTSTENAERAASPKLLGTPPPKWALQRIFGYYPLHLLALVLFAPLFIYPDVLFSGLPTAIGNGLLALTMTQAWFPMHAEVWNAPTWFLSALTFAMVVLPYALRVLAKQSKPELRRTAGFLFLVGLLPKLGYCYDHNAWWLLEGALAPRAMPNLAIFNSQRFNPFYAVIEVLLGVVACRLVMLDGAKDEEEAPKTGSASVLLPLVGMAGVILLRATGVLALSDMLTRAVIFIPLFLLFLMAAHRASVLPKVQDPIVKLLSSKLLVTFGGLSFPMFIIHGPIGQLFYKKIIATKLWGGPLHVVCGPWFFYVYLALVLGSAWLIQKTFLSSKKVGSLSKAVVGRLCKAF</sequence>
<feature type="region of interest" description="Disordered" evidence="1">
    <location>
        <begin position="112"/>
        <end position="143"/>
    </location>
</feature>
<keyword evidence="2" id="KW-1133">Transmembrane helix</keyword>
<dbReference type="EMBL" id="HBNR01076126">
    <property type="protein sequence ID" value="CAE4652500.1"/>
    <property type="molecule type" value="Transcribed_RNA"/>
</dbReference>
<organism evidence="5">
    <name type="scientific">Alexandrium monilatum</name>
    <dbReference type="NCBI Taxonomy" id="311494"/>
    <lineage>
        <taxon>Eukaryota</taxon>
        <taxon>Sar</taxon>
        <taxon>Alveolata</taxon>
        <taxon>Dinophyceae</taxon>
        <taxon>Gonyaulacales</taxon>
        <taxon>Pyrocystaceae</taxon>
        <taxon>Alexandrium</taxon>
    </lineage>
</organism>
<feature type="transmembrane region" description="Helical" evidence="2">
    <location>
        <begin position="462"/>
        <end position="485"/>
    </location>
</feature>
<feature type="transmembrane region" description="Helical" evidence="2">
    <location>
        <begin position="318"/>
        <end position="341"/>
    </location>
</feature>
<evidence type="ECO:0000256" key="1">
    <source>
        <dbReference type="SAM" id="MobiDB-lite"/>
    </source>
</evidence>
<feature type="transmembrane region" description="Helical" evidence="2">
    <location>
        <begin position="505"/>
        <end position="521"/>
    </location>
</feature>
<dbReference type="EMBL" id="HBNR01076124">
    <property type="protein sequence ID" value="CAE4652497.1"/>
    <property type="molecule type" value="Transcribed_RNA"/>
</dbReference>
<evidence type="ECO:0000256" key="2">
    <source>
        <dbReference type="SAM" id="Phobius"/>
    </source>
</evidence>
<keyword evidence="2" id="KW-0812">Transmembrane</keyword>
<feature type="compositionally biased region" description="Low complexity" evidence="1">
    <location>
        <begin position="51"/>
        <end position="69"/>
    </location>
</feature>
<feature type="domain" description="Acyltransferase 3" evidence="3">
    <location>
        <begin position="149"/>
        <end position="521"/>
    </location>
</feature>
<accession>A0A6T1LEG7</accession>
<feature type="transmembrane region" description="Helical" evidence="2">
    <location>
        <begin position="229"/>
        <end position="248"/>
    </location>
</feature>
<feature type="region of interest" description="Disordered" evidence="1">
    <location>
        <begin position="51"/>
        <end position="76"/>
    </location>
</feature>
<protein>
    <recommendedName>
        <fullName evidence="3">Acyltransferase 3 domain-containing protein</fullName>
    </recommendedName>
</protein>